<gene>
    <name evidence="1" type="ORF">V9T40_004498</name>
</gene>
<keyword evidence="2" id="KW-1185">Reference proteome</keyword>
<protein>
    <submittedName>
        <fullName evidence="1">Uncharacterized protein</fullName>
    </submittedName>
</protein>
<organism evidence="1 2">
    <name type="scientific">Parthenolecanium corni</name>
    <dbReference type="NCBI Taxonomy" id="536013"/>
    <lineage>
        <taxon>Eukaryota</taxon>
        <taxon>Metazoa</taxon>
        <taxon>Ecdysozoa</taxon>
        <taxon>Arthropoda</taxon>
        <taxon>Hexapoda</taxon>
        <taxon>Insecta</taxon>
        <taxon>Pterygota</taxon>
        <taxon>Neoptera</taxon>
        <taxon>Paraneoptera</taxon>
        <taxon>Hemiptera</taxon>
        <taxon>Sternorrhyncha</taxon>
        <taxon>Coccoidea</taxon>
        <taxon>Coccidae</taxon>
        <taxon>Parthenolecanium</taxon>
    </lineage>
</organism>
<dbReference type="Proteomes" id="UP001367676">
    <property type="component" value="Unassembled WGS sequence"/>
</dbReference>
<reference evidence="1 2" key="1">
    <citation type="submission" date="2024-03" db="EMBL/GenBank/DDBJ databases">
        <title>Adaptation during the transition from Ophiocordyceps entomopathogen to insect associate is accompanied by gene loss and intensified selection.</title>
        <authorList>
            <person name="Ward C.M."/>
            <person name="Onetto C.A."/>
            <person name="Borneman A.R."/>
        </authorList>
    </citation>
    <scope>NUCLEOTIDE SEQUENCE [LARGE SCALE GENOMIC DNA]</scope>
    <source>
        <strain evidence="1">AWRI1</strain>
        <tissue evidence="1">Single Adult Female</tissue>
    </source>
</reference>
<comment type="caution">
    <text evidence="1">The sequence shown here is derived from an EMBL/GenBank/DDBJ whole genome shotgun (WGS) entry which is preliminary data.</text>
</comment>
<sequence length="168" mass="18488">MVSERSTHVYTCCLLVERQLPVFAGITDHADEKPFEGVRRRTAAPLVSLSSQQPIAEHSFVGDVLNTYTRTGAAEGARILDMLAECSSSSSNYCNFYISVSLVCVQPSLFFVGVRRPIAFSVSPQPLLPPPRYEQMLPTARSSLLGWNGISFMSIPMVITRSDQIGML</sequence>
<proteinExistence type="predicted"/>
<name>A0AAN9TWN7_9HEMI</name>
<dbReference type="EMBL" id="JBBCAQ010000004">
    <property type="protein sequence ID" value="KAK7604225.1"/>
    <property type="molecule type" value="Genomic_DNA"/>
</dbReference>
<evidence type="ECO:0000313" key="1">
    <source>
        <dbReference type="EMBL" id="KAK7604225.1"/>
    </source>
</evidence>
<accession>A0AAN9TWN7</accession>
<evidence type="ECO:0000313" key="2">
    <source>
        <dbReference type="Proteomes" id="UP001367676"/>
    </source>
</evidence>
<dbReference type="AlphaFoldDB" id="A0AAN9TWN7"/>